<evidence type="ECO:0000256" key="4">
    <source>
        <dbReference type="ARBA" id="ARBA00023136"/>
    </source>
</evidence>
<dbReference type="Pfam" id="PF04357">
    <property type="entry name" value="TamB"/>
    <property type="match status" value="1"/>
</dbReference>
<keyword evidence="2" id="KW-0812">Transmembrane</keyword>
<protein>
    <submittedName>
        <fullName evidence="7">Translocation/assembly module TamB domain-containing protein</fullName>
    </submittedName>
</protein>
<dbReference type="PANTHER" id="PTHR36985:SF1">
    <property type="entry name" value="TRANSLOCATION AND ASSEMBLY MODULE SUBUNIT TAMB"/>
    <property type="match status" value="1"/>
</dbReference>
<evidence type="ECO:0000256" key="5">
    <source>
        <dbReference type="SAM" id="SignalP"/>
    </source>
</evidence>
<dbReference type="PANTHER" id="PTHR36985">
    <property type="entry name" value="TRANSLOCATION AND ASSEMBLY MODULE SUBUNIT TAMB"/>
    <property type="match status" value="1"/>
</dbReference>
<keyword evidence="5" id="KW-0732">Signal</keyword>
<dbReference type="Proteomes" id="UP001556692">
    <property type="component" value="Unassembled WGS sequence"/>
</dbReference>
<feature type="signal peptide" evidence="5">
    <location>
        <begin position="1"/>
        <end position="19"/>
    </location>
</feature>
<proteinExistence type="predicted"/>
<name>A0ABV3SN14_9HYPH</name>
<comment type="subcellular location">
    <subcellularLocation>
        <location evidence="1">Membrane</location>
        <topology evidence="1">Single-pass membrane protein</topology>
    </subcellularLocation>
</comment>
<organism evidence="7 8">
    <name type="scientific">Aquibium pacificus</name>
    <dbReference type="NCBI Taxonomy" id="3153579"/>
    <lineage>
        <taxon>Bacteria</taxon>
        <taxon>Pseudomonadati</taxon>
        <taxon>Pseudomonadota</taxon>
        <taxon>Alphaproteobacteria</taxon>
        <taxon>Hyphomicrobiales</taxon>
        <taxon>Phyllobacteriaceae</taxon>
        <taxon>Aquibium</taxon>
    </lineage>
</organism>
<evidence type="ECO:0000313" key="7">
    <source>
        <dbReference type="EMBL" id="MEX0407633.1"/>
    </source>
</evidence>
<sequence length="1531" mass="157143">MTRFIITLLAFFLALPALAQDTPEEERSYFTDFVENQLSAENRQIRISGIQGILSSEATIREITVADSEGVWLRIENAGIDWNRTALLRGRLEIETLRADLIDFVRLPVPAEGGLPQPEAQPFQLPELPLAIILENLEIERLHFGQPVFGLESSLAATGSFSLQNGALETTLNTQRLDGPGGTLVLTASYANETEVLNVDLALDEPADGIVANLLNIEGRPPVALSLTGSGPVGDLDLQLTLDADGERVLTGTTQLDRGSQGLSFAADIQGPIARLVAPAYRAFFGENVELTVNGTVRDGGGVAIEELELDSAALKLQASAETGSDGFLRSLTLRANVGADGSEPVVLPVPGGTTTLQRATVNLAFGEAAGGEWSGDVSVSRLDSDSFSIDSVALDLGGQVQNLNDPQTRSITFDVGGAANGIDAERKDIAEALGDRIELAINGGWNAGSPIRLENFLIDGKSLALTAAGQITDYVFDGRIGVEASSIAPFSELAGRELGGGANLTATGELKPLSGAFDLTLDGQATDLRIAQPAADNLLSGTTTISGRVARGEQGLVADGFRIANEQVELTADGTFATGAADFRFDVAVSDLARIDERASGRLTATGTAKGSEGVINLDLDARVPSGSLAGRSLADANVGFEGTLRGENLEGQLSGNAFLDGTRIDLASQIAVANGERRLEGLRFEAGGAVLTGDLTQSEAGLLTGDLKLDAPNISTAAALALAEARGAVNADISLSIQDGSQSASVNARVDGLVYDAVRVGNATADVEVEDLFGVPAVAGNVSAGDVIAGGVEIDSLQATASREGEATQFSADARLANGADISASGALAPEGQGFRLTLADAQLAWQNLSARLSEPASLRIEGQDIALDALSVAVGGGNISASGTVSETIDLDLSISNVPLAIANAVRPDLGLGGTISGTADVTGPRDRPNVAFEIRGNDLAAAALRQAGLSTLDVDATGTTSGDRLNVDASINSPEGFRARAVGAVPLGDGSLALDVTLQSFPLSVLNAVAPGQNLGGIVTGTANVQGVLADPRVAFDLSGQGITAAPLAEFGIGALGFTASGQYGAGAVVLNSSTVSGPQDLSFTASGRVPISGPGLNVSVNGRVPLSLTNRFLADRGTQVSGTLVADINLSGSISNPVVAGSISTSGASLVDPETNIRFTGITLSASASAQTITINTLSASAAGGGTVSASGTVSIADGFPANLSIRLQDFRYTDGELVVATVDGTLSVTGSLTRDPLISGDILIERAEITIAGSLGGGPTSIDVVHVNPPPDVAVTLKRARANDGTPVPTARPSVARLDVTIRAPNQIFVRGRGLDAELGGQVRITGPITGVQPVGAFNLIRGRLSILGQRITFDEGRVSLVGDLDPFIDFVARTESDDITVFITVRGRVSDPQIEFSSQPGLPQDEVLARLIFNRSIGELSAIQIAQLAAAAAELAGGSNTSLLGSLRNATGLDDLDIVTNSKGETAVRAGRYIEENVYLGVEAGAQGSTRGTINLDITEDLKARGSVGSDGDSSIGLFYEKDY</sequence>
<feature type="chain" id="PRO_5046908395" evidence="5">
    <location>
        <begin position="20"/>
        <end position="1531"/>
    </location>
</feature>
<dbReference type="EMBL" id="JBDPGJ010000004">
    <property type="protein sequence ID" value="MEX0407633.1"/>
    <property type="molecule type" value="Genomic_DNA"/>
</dbReference>
<keyword evidence="8" id="KW-1185">Reference proteome</keyword>
<keyword evidence="3" id="KW-1133">Transmembrane helix</keyword>
<gene>
    <name evidence="7" type="ORF">ABGN05_18395</name>
</gene>
<dbReference type="RefSeq" id="WP_367955509.1">
    <property type="nucleotide sequence ID" value="NZ_JBDPGJ010000004.1"/>
</dbReference>
<evidence type="ECO:0000256" key="1">
    <source>
        <dbReference type="ARBA" id="ARBA00004167"/>
    </source>
</evidence>
<reference evidence="7 8" key="1">
    <citation type="submission" date="2024-05" db="EMBL/GenBank/DDBJ databases">
        <authorList>
            <person name="Jiang F."/>
        </authorList>
    </citation>
    <scope>NUCLEOTIDE SEQUENCE [LARGE SCALE GENOMIC DNA]</scope>
    <source>
        <strain evidence="7 8">LZ166</strain>
    </source>
</reference>
<evidence type="ECO:0000259" key="6">
    <source>
        <dbReference type="Pfam" id="PF04357"/>
    </source>
</evidence>
<dbReference type="InterPro" id="IPR007452">
    <property type="entry name" value="TamB_C"/>
</dbReference>
<evidence type="ECO:0000256" key="3">
    <source>
        <dbReference type="ARBA" id="ARBA00022989"/>
    </source>
</evidence>
<accession>A0ABV3SN14</accession>
<evidence type="ECO:0000256" key="2">
    <source>
        <dbReference type="ARBA" id="ARBA00022692"/>
    </source>
</evidence>
<comment type="caution">
    <text evidence="7">The sequence shown here is derived from an EMBL/GenBank/DDBJ whole genome shotgun (WGS) entry which is preliminary data.</text>
</comment>
<feature type="domain" description="Translocation and assembly module TamB C-terminal" evidence="6">
    <location>
        <begin position="1183"/>
        <end position="1531"/>
    </location>
</feature>
<evidence type="ECO:0000313" key="8">
    <source>
        <dbReference type="Proteomes" id="UP001556692"/>
    </source>
</evidence>
<keyword evidence="4" id="KW-0472">Membrane</keyword>